<dbReference type="SUPFAM" id="SSF51735">
    <property type="entry name" value="NAD(P)-binding Rossmann-fold domains"/>
    <property type="match status" value="1"/>
</dbReference>
<dbReference type="Proteomes" id="UP001159428">
    <property type="component" value="Unassembled WGS sequence"/>
</dbReference>
<sequence length="348" mass="38039">MSRHAVSCIVKIYSLFASFVMEASSRPVVVRFPAIILPPELQKMVDEADIDMIVANPSEVFQMSEESTRRVTGMVLYTKTYCKISGELMDCFPNLKVISNFGAGVDNVDVVAASERGIAVGNTPGVLSDCTADMAFALLMASARNIVEGDKISKSPETKQISYLHGYYGRRVTGSTIGIVGMGGIGSAVAKRANGFDMRIVYHNRNRREIEEKTFGAQYCNTLDELLCQSDFVVLCTPLTKETANLITERELALMKSTATLVNIARGGIVNQTDLSKALQSGVIRAAAMDVTDPEPLPRDHPLLKLPNVIITPHMGSATVYTRMKMMEVVLMNLKAGLNGEKLPFRFN</sequence>
<accession>A0AAU9WXG3</accession>
<dbReference type="GO" id="GO:0051287">
    <property type="term" value="F:NAD binding"/>
    <property type="evidence" value="ECO:0007669"/>
    <property type="project" value="InterPro"/>
</dbReference>
<dbReference type="PROSITE" id="PS00065">
    <property type="entry name" value="D_2_HYDROXYACID_DH_1"/>
    <property type="match status" value="1"/>
</dbReference>
<dbReference type="GO" id="GO:0030267">
    <property type="term" value="F:glyoxylate reductase (NADPH) activity"/>
    <property type="evidence" value="ECO:0007669"/>
    <property type="project" value="TreeGrafter"/>
</dbReference>
<evidence type="ECO:0000256" key="3">
    <source>
        <dbReference type="RuleBase" id="RU003719"/>
    </source>
</evidence>
<protein>
    <submittedName>
        <fullName evidence="7">Uncharacterized protein</fullName>
    </submittedName>
</protein>
<feature type="chain" id="PRO_5043987063" evidence="4">
    <location>
        <begin position="26"/>
        <end position="348"/>
    </location>
</feature>
<organism evidence="7 8">
    <name type="scientific">Pocillopora meandrina</name>
    <dbReference type="NCBI Taxonomy" id="46732"/>
    <lineage>
        <taxon>Eukaryota</taxon>
        <taxon>Metazoa</taxon>
        <taxon>Cnidaria</taxon>
        <taxon>Anthozoa</taxon>
        <taxon>Hexacorallia</taxon>
        <taxon>Scleractinia</taxon>
        <taxon>Astrocoeniina</taxon>
        <taxon>Pocilloporidae</taxon>
        <taxon>Pocillopora</taxon>
    </lineage>
</organism>
<dbReference type="AlphaFoldDB" id="A0AAU9WXG3"/>
<keyword evidence="2 3" id="KW-0560">Oxidoreductase</keyword>
<evidence type="ECO:0000256" key="2">
    <source>
        <dbReference type="ARBA" id="ARBA00023002"/>
    </source>
</evidence>
<reference evidence="7 8" key="1">
    <citation type="submission" date="2022-05" db="EMBL/GenBank/DDBJ databases">
        <authorList>
            <consortium name="Genoscope - CEA"/>
            <person name="William W."/>
        </authorList>
    </citation>
    <scope>NUCLEOTIDE SEQUENCE [LARGE SCALE GENOMIC DNA]</scope>
</reference>
<dbReference type="CDD" id="cd05301">
    <property type="entry name" value="GDH"/>
    <property type="match status" value="1"/>
</dbReference>
<dbReference type="SUPFAM" id="SSF52283">
    <property type="entry name" value="Formate/glycerate dehydrogenase catalytic domain-like"/>
    <property type="match status" value="1"/>
</dbReference>
<keyword evidence="4" id="KW-0732">Signal</keyword>
<dbReference type="Pfam" id="PF02826">
    <property type="entry name" value="2-Hacid_dh_C"/>
    <property type="match status" value="1"/>
</dbReference>
<dbReference type="InterPro" id="IPR006140">
    <property type="entry name" value="D-isomer_DH_NAD-bd"/>
</dbReference>
<feature type="signal peptide" evidence="4">
    <location>
        <begin position="1"/>
        <end position="25"/>
    </location>
</feature>
<dbReference type="Pfam" id="PF00389">
    <property type="entry name" value="2-Hacid_dh"/>
    <property type="match status" value="1"/>
</dbReference>
<dbReference type="PANTHER" id="PTHR10996">
    <property type="entry name" value="2-HYDROXYACID DEHYDROGENASE-RELATED"/>
    <property type="match status" value="1"/>
</dbReference>
<dbReference type="InterPro" id="IPR050223">
    <property type="entry name" value="D-isomer_2-hydroxyacid_DH"/>
</dbReference>
<dbReference type="InterPro" id="IPR029752">
    <property type="entry name" value="D-isomer_DH_CS1"/>
</dbReference>
<dbReference type="EMBL" id="CALNXJ010000023">
    <property type="protein sequence ID" value="CAH3128890.1"/>
    <property type="molecule type" value="Genomic_DNA"/>
</dbReference>
<evidence type="ECO:0000259" key="5">
    <source>
        <dbReference type="Pfam" id="PF00389"/>
    </source>
</evidence>
<name>A0AAU9WXG3_9CNID</name>
<dbReference type="GO" id="GO:0016618">
    <property type="term" value="F:hydroxypyruvate reductase [NAD(P)H] activity"/>
    <property type="evidence" value="ECO:0007669"/>
    <property type="project" value="TreeGrafter"/>
</dbReference>
<comment type="similarity">
    <text evidence="1 3">Belongs to the D-isomer specific 2-hydroxyacid dehydrogenase family.</text>
</comment>
<evidence type="ECO:0000256" key="4">
    <source>
        <dbReference type="SAM" id="SignalP"/>
    </source>
</evidence>
<proteinExistence type="inferred from homology"/>
<dbReference type="InterPro" id="IPR036291">
    <property type="entry name" value="NAD(P)-bd_dom_sf"/>
</dbReference>
<evidence type="ECO:0000313" key="8">
    <source>
        <dbReference type="Proteomes" id="UP001159428"/>
    </source>
</evidence>
<dbReference type="PANTHER" id="PTHR10996:SF257">
    <property type="entry name" value="GLYOXYLATE REDUCTASE 1"/>
    <property type="match status" value="1"/>
</dbReference>
<evidence type="ECO:0000259" key="6">
    <source>
        <dbReference type="Pfam" id="PF02826"/>
    </source>
</evidence>
<comment type="caution">
    <text evidence="7">The sequence shown here is derived from an EMBL/GenBank/DDBJ whole genome shotgun (WGS) entry which is preliminary data.</text>
</comment>
<dbReference type="Gene3D" id="3.40.50.720">
    <property type="entry name" value="NAD(P)-binding Rossmann-like Domain"/>
    <property type="match status" value="2"/>
</dbReference>
<dbReference type="InterPro" id="IPR006139">
    <property type="entry name" value="D-isomer_2_OHA_DH_cat_dom"/>
</dbReference>
<dbReference type="GO" id="GO:0005829">
    <property type="term" value="C:cytosol"/>
    <property type="evidence" value="ECO:0007669"/>
    <property type="project" value="TreeGrafter"/>
</dbReference>
<feature type="domain" description="D-isomer specific 2-hydroxyacid dehydrogenase NAD-binding" evidence="6">
    <location>
        <begin position="136"/>
        <end position="316"/>
    </location>
</feature>
<dbReference type="FunFam" id="3.40.50.720:FF:000462">
    <property type="entry name" value="Glyoxylate reductase (NADP+)"/>
    <property type="match status" value="1"/>
</dbReference>
<evidence type="ECO:0000256" key="1">
    <source>
        <dbReference type="ARBA" id="ARBA00005854"/>
    </source>
</evidence>
<gene>
    <name evidence="7" type="ORF">PMEA_00013155</name>
</gene>
<feature type="domain" description="D-isomer specific 2-hydroxyacid dehydrogenase catalytic" evidence="5">
    <location>
        <begin position="41"/>
        <end position="346"/>
    </location>
</feature>
<keyword evidence="8" id="KW-1185">Reference proteome</keyword>
<evidence type="ECO:0000313" key="7">
    <source>
        <dbReference type="EMBL" id="CAH3128890.1"/>
    </source>
</evidence>